<protein>
    <submittedName>
        <fullName evidence="1">Uncharacterized protein</fullName>
    </submittedName>
</protein>
<proteinExistence type="predicted"/>
<dbReference type="Proteomes" id="UP001302806">
    <property type="component" value="Chromosome"/>
</dbReference>
<evidence type="ECO:0000313" key="1">
    <source>
        <dbReference type="EMBL" id="WNH10030.1"/>
    </source>
</evidence>
<reference evidence="1 2" key="1">
    <citation type="submission" date="2023-09" db="EMBL/GenBank/DDBJ databases">
        <title>Thalassobella suaedae gen. nov., sp. nov., a marine bacterium of the family Flavobacteriaceae isolated from a halophyte Suaeda japonica.</title>
        <authorList>
            <person name="Lee S.Y."/>
            <person name="Hwang C.Y."/>
        </authorList>
    </citation>
    <scope>NUCLEOTIDE SEQUENCE [LARGE SCALE GENOMIC DNA]</scope>
    <source>
        <strain evidence="1 2">HL-DH14</strain>
    </source>
</reference>
<gene>
    <name evidence="1" type="ORF">RHP51_04855</name>
</gene>
<dbReference type="RefSeq" id="WP_415866379.1">
    <property type="nucleotide sequence ID" value="NZ_CP134537.1"/>
</dbReference>
<dbReference type="EMBL" id="CP134537">
    <property type="protein sequence ID" value="WNH10030.1"/>
    <property type="molecule type" value="Genomic_DNA"/>
</dbReference>
<organism evidence="1 2">
    <name type="scientific">Thalassobellus suaedae</name>
    <dbReference type="NCBI Taxonomy" id="3074124"/>
    <lineage>
        <taxon>Bacteria</taxon>
        <taxon>Pseudomonadati</taxon>
        <taxon>Bacteroidota</taxon>
        <taxon>Flavobacteriia</taxon>
        <taxon>Flavobacteriales</taxon>
        <taxon>Flavobacteriaceae</taxon>
        <taxon>Thalassobellus</taxon>
    </lineage>
</organism>
<evidence type="ECO:0000313" key="2">
    <source>
        <dbReference type="Proteomes" id="UP001302806"/>
    </source>
</evidence>
<sequence length="85" mass="9715">MSKDLEVLKADVKKLMLKDWTKTEVTKLDEFMEDVIIATMLVNKLPIHVVTNTEGKLCDKCYDTGNFYLGTTCPKCNRPFRSVKA</sequence>
<accession>A0ABY9XVQ6</accession>
<name>A0ABY9XVQ6_9FLAO</name>